<dbReference type="OrthoDB" id="3465773at2"/>
<dbReference type="InterPro" id="IPR036514">
    <property type="entry name" value="SGNH_hydro_sf"/>
</dbReference>
<evidence type="ECO:0000259" key="1">
    <source>
        <dbReference type="Pfam" id="PF13472"/>
    </source>
</evidence>
<dbReference type="GO" id="GO:0016787">
    <property type="term" value="F:hydrolase activity"/>
    <property type="evidence" value="ECO:0007669"/>
    <property type="project" value="UniProtKB-KW"/>
</dbReference>
<dbReference type="CDD" id="cd01832">
    <property type="entry name" value="SGNH_hydrolase_like_1"/>
    <property type="match status" value="1"/>
</dbReference>
<comment type="caution">
    <text evidence="2">The sequence shown here is derived from an EMBL/GenBank/DDBJ whole genome shotgun (WGS) entry which is preliminary data.</text>
</comment>
<reference evidence="2 3" key="1">
    <citation type="submission" date="2018-10" db="EMBL/GenBank/DDBJ databases">
        <title>Kocuria tytouropygialis sp. nov., isolated from the uropygial gland of an American barn owl (Tyto furcata).</title>
        <authorList>
            <person name="Braun M.S."/>
            <person name="Wang E."/>
            <person name="Zimmermann S."/>
            <person name="Wagner H."/>
            <person name="Wink M."/>
        </authorList>
    </citation>
    <scope>NUCLEOTIDE SEQUENCE [LARGE SCALE GENOMIC DNA]</scope>
    <source>
        <strain evidence="2 3">442</strain>
    </source>
</reference>
<organism evidence="2 3">
    <name type="scientific">Kocuria tytonis</name>
    <dbReference type="NCBI Taxonomy" id="2054280"/>
    <lineage>
        <taxon>Bacteria</taxon>
        <taxon>Bacillati</taxon>
        <taxon>Actinomycetota</taxon>
        <taxon>Actinomycetes</taxon>
        <taxon>Micrococcales</taxon>
        <taxon>Micrococcaceae</taxon>
        <taxon>Kocuria</taxon>
    </lineage>
</organism>
<dbReference type="PANTHER" id="PTHR43784:SF2">
    <property type="entry name" value="GDSL-LIKE LIPASE_ACYLHYDROLASE, PUTATIVE (AFU_ORTHOLOGUE AFUA_2G00820)-RELATED"/>
    <property type="match status" value="1"/>
</dbReference>
<gene>
    <name evidence="2" type="ORF">C1C97_011820</name>
</gene>
<keyword evidence="2" id="KW-0378">Hydrolase</keyword>
<accession>A0A495A1Q5</accession>
<dbReference type="Pfam" id="PF13472">
    <property type="entry name" value="Lipase_GDSL_2"/>
    <property type="match status" value="1"/>
</dbReference>
<dbReference type="InterPro" id="IPR013830">
    <property type="entry name" value="SGNH_hydro"/>
</dbReference>
<keyword evidence="3" id="KW-1185">Reference proteome</keyword>
<protein>
    <submittedName>
        <fullName evidence="2">SGNH/GDSL hydrolase family protein</fullName>
    </submittedName>
</protein>
<dbReference type="AlphaFoldDB" id="A0A495A1Q5"/>
<dbReference type="EMBL" id="PNJG02000005">
    <property type="protein sequence ID" value="RKQ33404.1"/>
    <property type="molecule type" value="Genomic_DNA"/>
</dbReference>
<dbReference type="Proteomes" id="UP000249516">
    <property type="component" value="Unassembled WGS sequence"/>
</dbReference>
<dbReference type="Gene3D" id="3.40.50.1110">
    <property type="entry name" value="SGNH hydrolase"/>
    <property type="match status" value="1"/>
</dbReference>
<evidence type="ECO:0000313" key="3">
    <source>
        <dbReference type="Proteomes" id="UP000249516"/>
    </source>
</evidence>
<sequence>MAETPETPIAEPLHPWHRMVSMGDSFTEGVGDPDDSVPGGFRGWADRVAEELARTTDDFAYANLAIRGRLFQPIVDEQLEPALELKPDLLTISAGGNDMLRPGADPDDIASRLDTVVEQIAATGATVVMFDAADIGNTPVMRSIRGRVAIWNENVRTVAARHDAVLVDLWGLNQLSDPQMWAPDRLHFSPLGHQLLACETLDSLGVDHGLTPDHPEARPERTWREARRDDMVWARKYFVPWVGRRIRHRSSGDFITAKRPAFGQATIPGAGEEIPQQAEEA</sequence>
<evidence type="ECO:0000313" key="2">
    <source>
        <dbReference type="EMBL" id="RKQ33404.1"/>
    </source>
</evidence>
<dbReference type="PANTHER" id="PTHR43784">
    <property type="entry name" value="GDSL-LIKE LIPASE/ACYLHYDROLASE, PUTATIVE (AFU_ORTHOLOGUE AFUA_2G00820)-RELATED"/>
    <property type="match status" value="1"/>
</dbReference>
<dbReference type="InterPro" id="IPR053140">
    <property type="entry name" value="GDSL_Rv0518-like"/>
</dbReference>
<dbReference type="SUPFAM" id="SSF52266">
    <property type="entry name" value="SGNH hydrolase"/>
    <property type="match status" value="1"/>
</dbReference>
<proteinExistence type="predicted"/>
<feature type="domain" description="SGNH hydrolase-type esterase" evidence="1">
    <location>
        <begin position="22"/>
        <end position="195"/>
    </location>
</feature>
<name>A0A495A1Q5_9MICC</name>